<feature type="binding site" evidence="5">
    <location>
        <position position="104"/>
    </location>
    <ligand>
        <name>Mo-molybdopterin</name>
        <dbReference type="ChEBI" id="CHEBI:71302"/>
    </ligand>
</feature>
<dbReference type="NCBIfam" id="NF003767">
    <property type="entry name" value="PRK05363.1"/>
    <property type="match status" value="1"/>
</dbReference>
<feature type="binding site" evidence="5">
    <location>
        <position position="247"/>
    </location>
    <ligand>
        <name>Mo-molybdopterin</name>
        <dbReference type="ChEBI" id="CHEBI:71302"/>
    </ligand>
</feature>
<dbReference type="Gene3D" id="3.90.420.10">
    <property type="entry name" value="Oxidoreductase, molybdopterin-binding domain"/>
    <property type="match status" value="1"/>
</dbReference>
<feature type="binding site" evidence="5">
    <location>
        <position position="252"/>
    </location>
    <ligand>
        <name>Mo-molybdopterin</name>
        <dbReference type="ChEBI" id="CHEBI:71302"/>
    </ligand>
</feature>
<evidence type="ECO:0000313" key="7">
    <source>
        <dbReference type="EMBL" id="KEQ18138.1"/>
    </source>
</evidence>
<feature type="binding site" evidence="5">
    <location>
        <position position="197"/>
    </location>
    <ligand>
        <name>Mo-molybdopterin</name>
        <dbReference type="ChEBI" id="CHEBI:71302"/>
    </ligand>
</feature>
<keyword evidence="8" id="KW-1185">Reference proteome</keyword>
<dbReference type="eggNOG" id="COG2041">
    <property type="taxonomic scope" value="Bacteria"/>
</dbReference>
<dbReference type="Proteomes" id="UP000028073">
    <property type="component" value="Unassembled WGS sequence"/>
</dbReference>
<dbReference type="GO" id="GO:0016672">
    <property type="term" value="F:oxidoreductase activity, acting on a sulfur group of donors, quinone or similar compound as acceptor"/>
    <property type="evidence" value="ECO:0007669"/>
    <property type="project" value="UniProtKB-UniRule"/>
</dbReference>
<evidence type="ECO:0000256" key="2">
    <source>
        <dbReference type="ARBA" id="ARBA00022723"/>
    </source>
</evidence>
<evidence type="ECO:0000313" key="8">
    <source>
        <dbReference type="Proteomes" id="UP000028073"/>
    </source>
</evidence>
<dbReference type="EMBL" id="JOKH01000002">
    <property type="protein sequence ID" value="KEQ18138.1"/>
    <property type="molecule type" value="Genomic_DNA"/>
</dbReference>
<comment type="caution">
    <text evidence="7">The sequence shown here is derived from an EMBL/GenBank/DDBJ whole genome shotgun (WGS) entry which is preliminary data.</text>
</comment>
<dbReference type="GO" id="GO:0043546">
    <property type="term" value="F:molybdopterin cofactor binding"/>
    <property type="evidence" value="ECO:0007669"/>
    <property type="project" value="UniProtKB-UniRule"/>
</dbReference>
<dbReference type="InterPro" id="IPR000572">
    <property type="entry name" value="OxRdtase_Mopterin-bd_dom"/>
</dbReference>
<dbReference type="GO" id="GO:0046872">
    <property type="term" value="F:metal ion binding"/>
    <property type="evidence" value="ECO:0007669"/>
    <property type="project" value="UniProtKB-KW"/>
</dbReference>
<evidence type="ECO:0000259" key="6">
    <source>
        <dbReference type="Pfam" id="PF00174"/>
    </source>
</evidence>
<dbReference type="PANTHER" id="PTHR43032">
    <property type="entry name" value="PROTEIN-METHIONINE-SULFOXIDE REDUCTASE"/>
    <property type="match status" value="1"/>
</dbReference>
<feature type="binding site" evidence="5">
    <location>
        <position position="162"/>
    </location>
    <ligand>
        <name>Mo-molybdopterin</name>
        <dbReference type="ChEBI" id="CHEBI:71302"/>
    </ligand>
    <ligandPart>
        <name>Mo</name>
        <dbReference type="ChEBI" id="CHEBI:28685"/>
    </ligandPart>
</feature>
<keyword evidence="1 5" id="KW-0500">Molybdenum</keyword>
<dbReference type="GO" id="GO:0030091">
    <property type="term" value="P:protein repair"/>
    <property type="evidence" value="ECO:0007669"/>
    <property type="project" value="UniProtKB-UniRule"/>
</dbReference>
<name>A0A081NI65_9GAMM</name>
<evidence type="ECO:0000256" key="1">
    <source>
        <dbReference type="ARBA" id="ARBA00022505"/>
    </source>
</evidence>
<dbReference type="Pfam" id="PF00174">
    <property type="entry name" value="Oxidored_molyb"/>
    <property type="match status" value="1"/>
</dbReference>
<accession>A0A081NI65</accession>
<evidence type="ECO:0000256" key="3">
    <source>
        <dbReference type="ARBA" id="ARBA00022729"/>
    </source>
</evidence>
<dbReference type="HAMAP" id="MF_01206">
    <property type="entry name" value="MsrP"/>
    <property type="match status" value="1"/>
</dbReference>
<dbReference type="InterPro" id="IPR036374">
    <property type="entry name" value="OxRdtase_Mopterin-bd_sf"/>
</dbReference>
<protein>
    <recommendedName>
        <fullName evidence="5">Protein-methionine-sulfoxide reductase catalytic subunit MsrP</fullName>
        <ecNumber evidence="5">1.8.5.-</ecNumber>
    </recommendedName>
</protein>
<dbReference type="PANTHER" id="PTHR43032:SF3">
    <property type="entry name" value="PROTEIN-METHIONINE-SULFOXIDE REDUCTASE CATALYTIC SUBUNIT MSRP"/>
    <property type="match status" value="1"/>
</dbReference>
<feature type="domain" description="Oxidoreductase molybdopterin-binding" evidence="6">
    <location>
        <begin position="122"/>
        <end position="281"/>
    </location>
</feature>
<comment type="catalytic activity">
    <reaction evidence="5">
        <text>L-methionyl-[protein] + a quinone + H2O = L-methionyl-(R)-S-oxide-[protein] + a quinol</text>
        <dbReference type="Rhea" id="RHEA:51296"/>
        <dbReference type="Rhea" id="RHEA-COMP:12313"/>
        <dbReference type="Rhea" id="RHEA-COMP:12314"/>
        <dbReference type="ChEBI" id="CHEBI:15377"/>
        <dbReference type="ChEBI" id="CHEBI:16044"/>
        <dbReference type="ChEBI" id="CHEBI:24646"/>
        <dbReference type="ChEBI" id="CHEBI:45764"/>
        <dbReference type="ChEBI" id="CHEBI:132124"/>
    </reaction>
</comment>
<organism evidence="7 8">
    <name type="scientific">Endozoicomonas numazuensis</name>
    <dbReference type="NCBI Taxonomy" id="1137799"/>
    <lineage>
        <taxon>Bacteria</taxon>
        <taxon>Pseudomonadati</taxon>
        <taxon>Pseudomonadota</taxon>
        <taxon>Gammaproteobacteria</taxon>
        <taxon>Oceanospirillales</taxon>
        <taxon>Endozoicomonadaceae</taxon>
        <taxon>Endozoicomonas</taxon>
    </lineage>
</organism>
<dbReference type="InterPro" id="IPR022867">
    <property type="entry name" value="MsrP"/>
</dbReference>
<comment type="catalytic activity">
    <reaction evidence="5">
        <text>L-methionyl-[protein] + a quinone + H2O = L-methionyl-(S)-S-oxide-[protein] + a quinol</text>
        <dbReference type="Rhea" id="RHEA:51292"/>
        <dbReference type="Rhea" id="RHEA-COMP:12313"/>
        <dbReference type="Rhea" id="RHEA-COMP:12315"/>
        <dbReference type="ChEBI" id="CHEBI:15377"/>
        <dbReference type="ChEBI" id="CHEBI:16044"/>
        <dbReference type="ChEBI" id="CHEBI:24646"/>
        <dbReference type="ChEBI" id="CHEBI:44120"/>
        <dbReference type="ChEBI" id="CHEBI:132124"/>
    </reaction>
</comment>
<comment type="subunit">
    <text evidence="5">Heterodimer of a catalytic subunit (MsrP) and a heme-binding subunit (MsrQ).</text>
</comment>
<dbReference type="EC" id="1.8.5.-" evidence="5"/>
<feature type="binding site" evidence="5">
    <location>
        <begin position="107"/>
        <end position="108"/>
    </location>
    <ligand>
        <name>Mo-molybdopterin</name>
        <dbReference type="ChEBI" id="CHEBI:71302"/>
    </ligand>
</feature>
<feature type="binding site" evidence="5">
    <location>
        <begin position="263"/>
        <end position="265"/>
    </location>
    <ligand>
        <name>Mo-molybdopterin</name>
        <dbReference type="ChEBI" id="CHEBI:71302"/>
    </ligand>
</feature>
<comment type="similarity">
    <text evidence="5">Belongs to the MsrP family.</text>
</comment>
<evidence type="ECO:0000256" key="5">
    <source>
        <dbReference type="HAMAP-Rule" id="MF_01206"/>
    </source>
</evidence>
<gene>
    <name evidence="5" type="primary">msrP</name>
    <name evidence="7" type="ORF">GZ78_11310</name>
</gene>
<comment type="cofactor">
    <cofactor evidence="5">
        <name>Mo-molybdopterin</name>
        <dbReference type="ChEBI" id="CHEBI:71302"/>
    </cofactor>
    <text evidence="5">Binds 1 Mo-molybdopterin (Mo-MPT) cofactor per subunit.</text>
</comment>
<dbReference type="AlphaFoldDB" id="A0A081NI65"/>
<keyword evidence="3 5" id="KW-0732">Signal</keyword>
<sequence length="347" mass="39451">MLIKTRKSGDVRSSEITSESVYQDRRRFLRMGGQFAFAGMGLALAGCSDAADPQSAKKMASSGSGDVPQLSAPDWLQQKVASSKPSRFTTDEALTPYANVTGYNNFYEFGYSKDDPAKNAKNMKTDPWSVVVEGEVEKPGKYTLEDMLKPHDVEDRIYRLRCVEAWSMVIPWVGISLADMLKRFQPTSKAKYVQFETLYAPEQMPGQRSSFSAIEYPYVEGLRIDEAMNPLTFMAIGVYGKTLPPQNGAPLRLIVPWKYGFKSIKSIVKIRFTETMPRTTWVKSGPSEYGFYANVNPEVDHPRWSQKKERRLPNSIWEPNQIETQKFNGYGEEVAHLYKGMDLRKFY</sequence>
<keyword evidence="4 5" id="KW-0560">Oxidoreductase</keyword>
<dbReference type="OrthoDB" id="9795587at2"/>
<dbReference type="RefSeq" id="WP_034835232.1">
    <property type="nucleotide sequence ID" value="NZ_JOKH01000002.1"/>
</dbReference>
<evidence type="ECO:0000256" key="4">
    <source>
        <dbReference type="ARBA" id="ARBA00023002"/>
    </source>
</evidence>
<keyword evidence="2 5" id="KW-0479">Metal-binding</keyword>
<reference evidence="7 8" key="1">
    <citation type="submission" date="2014-06" db="EMBL/GenBank/DDBJ databases">
        <title>Whole Genome Sequences of Three Symbiotic Endozoicomonas Bacteria.</title>
        <authorList>
            <person name="Neave M.J."/>
            <person name="Apprill A."/>
            <person name="Voolstra C.R."/>
        </authorList>
    </citation>
    <scope>NUCLEOTIDE SEQUENCE [LARGE SCALE GENOMIC DNA]</scope>
    <source>
        <strain evidence="7 8">DSM 25634</strain>
    </source>
</reference>
<dbReference type="STRING" id="1137799.GZ78_11310"/>
<dbReference type="SUPFAM" id="SSF56524">
    <property type="entry name" value="Oxidoreductase molybdopterin-binding domain"/>
    <property type="match status" value="1"/>
</dbReference>
<comment type="function">
    <text evidence="5">Part of the MsrPQ system that repairs oxidized periplasmic proteins containing methionine sulfoxide residues (Met-O), using respiratory chain electrons. Thus protects these proteins from oxidative-stress damage caused by reactive species of oxygen and chlorine generated by the host defense mechanisms. MsrPQ is essential for the maintenance of envelope integrity under bleach stress, rescuing a wide series of structurally unrelated periplasmic proteins from methionine oxidation. The catalytic subunit MsrP is non-stereospecific, being able to reduce both (R-) and (S-) diastereoisomers of methionine sulfoxide.</text>
</comment>
<proteinExistence type="inferred from homology"/>